<name>A0ABU6VRN0_9FABA</name>
<gene>
    <name evidence="2" type="ORF">PIB30_077596</name>
</gene>
<comment type="caution">
    <text evidence="2">The sequence shown here is derived from an EMBL/GenBank/DDBJ whole genome shotgun (WGS) entry which is preliminary data.</text>
</comment>
<keyword evidence="1" id="KW-0812">Transmembrane</keyword>
<proteinExistence type="predicted"/>
<keyword evidence="3" id="KW-1185">Reference proteome</keyword>
<evidence type="ECO:0000313" key="3">
    <source>
        <dbReference type="Proteomes" id="UP001341840"/>
    </source>
</evidence>
<keyword evidence="1" id="KW-1133">Transmembrane helix</keyword>
<dbReference type="Proteomes" id="UP001341840">
    <property type="component" value="Unassembled WGS sequence"/>
</dbReference>
<protein>
    <submittedName>
        <fullName evidence="2">Uncharacterized protein</fullName>
    </submittedName>
</protein>
<keyword evidence="1" id="KW-0472">Membrane</keyword>
<dbReference type="EMBL" id="JASCZI010152083">
    <property type="protein sequence ID" value="MED6175360.1"/>
    <property type="molecule type" value="Genomic_DNA"/>
</dbReference>
<evidence type="ECO:0000313" key="2">
    <source>
        <dbReference type="EMBL" id="MED6175360.1"/>
    </source>
</evidence>
<reference evidence="2 3" key="1">
    <citation type="journal article" date="2023" name="Plants (Basel)">
        <title>Bridging the Gap: Combining Genomics and Transcriptomics Approaches to Understand Stylosanthes scabra, an Orphan Legume from the Brazilian Caatinga.</title>
        <authorList>
            <person name="Ferreira-Neto J.R.C."/>
            <person name="da Silva M.D."/>
            <person name="Binneck E."/>
            <person name="de Melo N.F."/>
            <person name="da Silva R.H."/>
            <person name="de Melo A.L.T.M."/>
            <person name="Pandolfi V."/>
            <person name="Bustamante F.O."/>
            <person name="Brasileiro-Vidal A.C."/>
            <person name="Benko-Iseppon A.M."/>
        </authorList>
    </citation>
    <scope>NUCLEOTIDE SEQUENCE [LARGE SCALE GENOMIC DNA]</scope>
    <source>
        <tissue evidence="2">Leaves</tissue>
    </source>
</reference>
<sequence length="121" mass="13195">MNGESAGNKNGSENSLRRESAWRDGEIYDLGTGIGKTFPLFVVANVVVLWLGAIHLHINPFSAIAPGHAVELVTKGTPSYLEHQDLGTPFKVLWTIVKGSNLNIGAVCGDSYSRNKKRKCW</sequence>
<feature type="transmembrane region" description="Helical" evidence="1">
    <location>
        <begin position="38"/>
        <end position="58"/>
    </location>
</feature>
<accession>A0ABU6VRN0</accession>
<organism evidence="2 3">
    <name type="scientific">Stylosanthes scabra</name>
    <dbReference type="NCBI Taxonomy" id="79078"/>
    <lineage>
        <taxon>Eukaryota</taxon>
        <taxon>Viridiplantae</taxon>
        <taxon>Streptophyta</taxon>
        <taxon>Embryophyta</taxon>
        <taxon>Tracheophyta</taxon>
        <taxon>Spermatophyta</taxon>
        <taxon>Magnoliopsida</taxon>
        <taxon>eudicotyledons</taxon>
        <taxon>Gunneridae</taxon>
        <taxon>Pentapetalae</taxon>
        <taxon>rosids</taxon>
        <taxon>fabids</taxon>
        <taxon>Fabales</taxon>
        <taxon>Fabaceae</taxon>
        <taxon>Papilionoideae</taxon>
        <taxon>50 kb inversion clade</taxon>
        <taxon>dalbergioids sensu lato</taxon>
        <taxon>Dalbergieae</taxon>
        <taxon>Pterocarpus clade</taxon>
        <taxon>Stylosanthes</taxon>
    </lineage>
</organism>
<evidence type="ECO:0000256" key="1">
    <source>
        <dbReference type="SAM" id="Phobius"/>
    </source>
</evidence>